<dbReference type="GO" id="GO:0006623">
    <property type="term" value="P:protein targeting to vacuole"/>
    <property type="evidence" value="ECO:0007669"/>
    <property type="project" value="EnsemblFungi"/>
</dbReference>
<organism evidence="5 6">
    <name type="scientific">Huiozyma naganishii (strain ATCC MYA-139 / BCRC 22969 / CBS 8797 / KCTC 17520 / NBRC 10181 / NCYC 3082 / Yp74L-3)</name>
    <name type="common">Yeast</name>
    <name type="synonym">Kazachstania naganishii</name>
    <dbReference type="NCBI Taxonomy" id="1071383"/>
    <lineage>
        <taxon>Eukaryota</taxon>
        <taxon>Fungi</taxon>
        <taxon>Dikarya</taxon>
        <taxon>Ascomycota</taxon>
        <taxon>Saccharomycotina</taxon>
        <taxon>Saccharomycetes</taxon>
        <taxon>Saccharomycetales</taxon>
        <taxon>Saccharomycetaceae</taxon>
        <taxon>Huiozyma</taxon>
    </lineage>
</organism>
<dbReference type="AlphaFoldDB" id="J7S1Z8"/>
<dbReference type="OrthoDB" id="1792at2759"/>
<dbReference type="eggNOG" id="KOG2280">
    <property type="taxonomic scope" value="Eukaryota"/>
</dbReference>
<dbReference type="GO" id="GO:0005829">
    <property type="term" value="C:cytosol"/>
    <property type="evidence" value="ECO:0007669"/>
    <property type="project" value="GOC"/>
</dbReference>
<evidence type="ECO:0000259" key="4">
    <source>
        <dbReference type="Pfam" id="PF04841"/>
    </source>
</evidence>
<evidence type="ECO:0000256" key="2">
    <source>
        <dbReference type="PIRNR" id="PIRNR007949"/>
    </source>
</evidence>
<dbReference type="InterPro" id="IPR006926">
    <property type="entry name" value="Vps16_N"/>
</dbReference>
<dbReference type="PANTHER" id="PTHR12811">
    <property type="entry name" value="VACUOLAR PROTEIN SORTING VPS16"/>
    <property type="match status" value="1"/>
</dbReference>
<dbReference type="GeneID" id="34523544"/>
<dbReference type="GO" id="GO:0099022">
    <property type="term" value="P:vesicle tethering"/>
    <property type="evidence" value="ECO:0007669"/>
    <property type="project" value="EnsemblFungi"/>
</dbReference>
<feature type="domain" description="Vps16 N-terminal" evidence="4">
    <location>
        <begin position="4"/>
        <end position="388"/>
    </location>
</feature>
<accession>J7S1Z8</accession>
<dbReference type="Gene3D" id="1.10.150.780">
    <property type="entry name" value="Vps16, C-terminal region"/>
    <property type="match status" value="1"/>
</dbReference>
<dbReference type="RefSeq" id="XP_022462155.1">
    <property type="nucleotide sequence ID" value="XM_022606430.1"/>
</dbReference>
<dbReference type="PIRSF" id="PIRSF007949">
    <property type="entry name" value="VPS16"/>
    <property type="match status" value="1"/>
</dbReference>
<dbReference type="GO" id="GO:0035091">
    <property type="term" value="F:phosphatidylinositol binding"/>
    <property type="evidence" value="ECO:0007669"/>
    <property type="project" value="EnsemblFungi"/>
</dbReference>
<dbReference type="GO" id="GO:0032889">
    <property type="term" value="P:regulation of vacuole fusion, non-autophagic"/>
    <property type="evidence" value="ECO:0007669"/>
    <property type="project" value="EnsemblFungi"/>
</dbReference>
<dbReference type="GO" id="GO:0035542">
    <property type="term" value="P:regulation of SNARE complex assembly"/>
    <property type="evidence" value="ECO:0007669"/>
    <property type="project" value="EnsemblFungi"/>
</dbReference>
<evidence type="ECO:0000259" key="3">
    <source>
        <dbReference type="Pfam" id="PF04840"/>
    </source>
</evidence>
<comment type="function">
    <text evidence="2">Essential for vacuolar protein sorting. Required for vacuole biogenesis, stability and to maintain vacuole morphology.</text>
</comment>
<keyword evidence="6" id="KW-1185">Reference proteome</keyword>
<dbReference type="PANTHER" id="PTHR12811:SF0">
    <property type="entry name" value="VACUOLAR PROTEIN SORTING-ASSOCIATED PROTEIN 16 HOMOLOG"/>
    <property type="match status" value="1"/>
</dbReference>
<dbReference type="GO" id="GO:0033263">
    <property type="term" value="C:CORVET complex"/>
    <property type="evidence" value="ECO:0007669"/>
    <property type="project" value="EnsemblFungi"/>
</dbReference>
<evidence type="ECO:0000313" key="6">
    <source>
        <dbReference type="Proteomes" id="UP000006310"/>
    </source>
</evidence>
<sequence length="770" mass="89397">MITPSFNWELLNGTYYRSRIVEEKLQWPRSTDTQKYQYATSSCLIALENVDSLDVYDYSGHMISSVKWEVLGHGLPLKFDFQDPLGLQLMVVFSECLKLVKSWDPLDMETIELDNDVQDTIWDYKYSFVVLKETQSIWRCNWQKHALELVFDNAGANYKLLTKKQWCPYRTAIILLDVESVYILDCQNTGKLTKWPLLHEWHDVKISKMGKICLYNYKLNKIQVFGSSNHKELLWENNIDEETPQEIVWCGEETVMCSFEDEVRLLSFGNQYVTFWYPSSIVTIFPVVDGVKVITEDQLILITKVNKFTENVFKIGSTEPGALLLDAYNMLEDSPPKSLDRLKHIDLKEGVEDCMDAAEDEFDSQIQKQLLNSASFGKGSLPYKSFDANRFVKTCDKVRSFNILQSFGIFLSFEEYSNYGIENVVRILLLQHKYAESLKVAELTEQMGLYELIFEDWASKKIRLNSDLEDDQLLTSIETQLKELPKGVRPSTAKIGQVAYDEGMFTLCRNLSLLESKPELKLIALYRLDDDSLALKESLKIGDPEITLSLLLQLKSKLTVSQLAKLLILDTSHYDDQLYCYYNRNELSYLFDFYRQSDQYVDLAHCILQQGEEQNAVKSVLPQVAELYSKMGNRHPTAKQNTEIIANEMKLLAYQESISGTYSVDFTSMTLNETLAKLIELKQGKQVEEMVKTFKINEKKYYHITCKVLVEQNRFEELYEFATSKKSPIGYGIFYRRVRDKNRKREAAMYIDLISNLTQDQRQVMIQECQ</sequence>
<dbReference type="InterPro" id="IPR038132">
    <property type="entry name" value="Vps16_C_sf"/>
</dbReference>
<reference evidence="5 6" key="1">
    <citation type="journal article" date="2011" name="Proc. Natl. Acad. Sci. U.S.A.">
        <title>Evolutionary erosion of yeast sex chromosomes by mating-type switching accidents.</title>
        <authorList>
            <person name="Gordon J.L."/>
            <person name="Armisen D."/>
            <person name="Proux-Wera E."/>
            <person name="Oheigeartaigh S.S."/>
            <person name="Byrne K.P."/>
            <person name="Wolfe K.H."/>
        </authorList>
    </citation>
    <scope>NUCLEOTIDE SEQUENCE [LARGE SCALE GENOMIC DNA]</scope>
    <source>
        <strain evidence="6">ATCC MYA-139 / BCRC 22969 / CBS 8797 / CCRC 22969 / KCTC 17520 / NBRC 10181 / NCYC 3082</strain>
    </source>
</reference>
<dbReference type="STRING" id="1071383.J7S1Z8"/>
<dbReference type="HOGENOM" id="CLU_008909_1_0_1"/>
<evidence type="ECO:0000256" key="1">
    <source>
        <dbReference type="ARBA" id="ARBA00009250"/>
    </source>
</evidence>
<dbReference type="GO" id="GO:0016197">
    <property type="term" value="P:endosomal transport"/>
    <property type="evidence" value="ECO:0007669"/>
    <property type="project" value="TreeGrafter"/>
</dbReference>
<reference evidence="6" key="2">
    <citation type="submission" date="2012-08" db="EMBL/GenBank/DDBJ databases">
        <title>Genome sequence of Kazachstania naganishii.</title>
        <authorList>
            <person name="Gordon J.L."/>
            <person name="Armisen D."/>
            <person name="Proux-Wera E."/>
            <person name="OhEigeartaigh S.S."/>
            <person name="Byrne K.P."/>
            <person name="Wolfe K.H."/>
        </authorList>
    </citation>
    <scope>NUCLEOTIDE SEQUENCE [LARGE SCALE GENOMIC DNA]</scope>
    <source>
        <strain evidence="6">ATCC MYA-139 / BCRC 22969 / CBS 8797 / CCRC 22969 / KCTC 17520 / NBRC 10181 / NCYC 3082</strain>
    </source>
</reference>
<dbReference type="EMBL" id="HE978314">
    <property type="protein sequence ID" value="CCK67909.1"/>
    <property type="molecule type" value="Genomic_DNA"/>
</dbReference>
<dbReference type="InterPro" id="IPR006925">
    <property type="entry name" value="Vps16_C"/>
</dbReference>
<protein>
    <recommendedName>
        <fullName evidence="2">Probable vacuolar protein sorting-associated protein 16 homolog</fullName>
    </recommendedName>
</protein>
<dbReference type="Proteomes" id="UP000006310">
    <property type="component" value="Chromosome 1"/>
</dbReference>
<comment type="similarity">
    <text evidence="1 2">Belongs to the VPS16 family.</text>
</comment>
<dbReference type="GO" id="GO:0003779">
    <property type="term" value="F:actin binding"/>
    <property type="evidence" value="ECO:0007669"/>
    <property type="project" value="TreeGrafter"/>
</dbReference>
<proteinExistence type="inferred from homology"/>
<dbReference type="KEGG" id="kng:KNAG_0A02200"/>
<keyword evidence="2" id="KW-0653">Protein transport</keyword>
<keyword evidence="2" id="KW-0813">Transport</keyword>
<dbReference type="Pfam" id="PF04841">
    <property type="entry name" value="Vps16_N"/>
    <property type="match status" value="1"/>
</dbReference>
<dbReference type="Pfam" id="PF04840">
    <property type="entry name" value="Vps16_C"/>
    <property type="match status" value="1"/>
</dbReference>
<dbReference type="GO" id="GO:0006895">
    <property type="term" value="P:Golgi to endosome transport"/>
    <property type="evidence" value="ECO:0007669"/>
    <property type="project" value="EnsemblFungi"/>
</dbReference>
<feature type="domain" description="Vps16 C-terminal" evidence="3">
    <location>
        <begin position="493"/>
        <end position="769"/>
    </location>
</feature>
<dbReference type="GO" id="GO:0030897">
    <property type="term" value="C:HOPS complex"/>
    <property type="evidence" value="ECO:0007669"/>
    <property type="project" value="EnsemblFungi"/>
</dbReference>
<evidence type="ECO:0000313" key="5">
    <source>
        <dbReference type="EMBL" id="CCK67909.1"/>
    </source>
</evidence>
<dbReference type="InterPro" id="IPR016534">
    <property type="entry name" value="VPS16"/>
</dbReference>
<dbReference type="GO" id="GO:0042144">
    <property type="term" value="P:vacuole fusion, non-autophagic"/>
    <property type="evidence" value="ECO:0007669"/>
    <property type="project" value="EnsemblFungi"/>
</dbReference>
<name>J7S1Z8_HUIN7</name>
<gene>
    <name evidence="5" type="primary">KNAG0A02200</name>
    <name evidence="5" type="ordered locus">KNAG_0A02200</name>
</gene>
<dbReference type="GO" id="GO:0045324">
    <property type="term" value="P:late endosome to vacuole transport"/>
    <property type="evidence" value="ECO:0007669"/>
    <property type="project" value="EnsemblFungi"/>
</dbReference>
<dbReference type="OMA" id="YVTFWYP"/>
<dbReference type="GO" id="GO:0031901">
    <property type="term" value="C:early endosome membrane"/>
    <property type="evidence" value="ECO:0007669"/>
    <property type="project" value="EnsemblFungi"/>
</dbReference>
<dbReference type="GO" id="GO:0000329">
    <property type="term" value="C:fungal-type vacuole membrane"/>
    <property type="evidence" value="ECO:0007669"/>
    <property type="project" value="EnsemblFungi"/>
</dbReference>